<evidence type="ECO:0000256" key="1">
    <source>
        <dbReference type="SAM" id="MobiDB-lite"/>
    </source>
</evidence>
<dbReference type="Proteomes" id="UP001057291">
    <property type="component" value="Unassembled WGS sequence"/>
</dbReference>
<feature type="compositionally biased region" description="Basic and acidic residues" evidence="1">
    <location>
        <begin position="81"/>
        <end position="97"/>
    </location>
</feature>
<dbReference type="EMBL" id="BOQE01000001">
    <property type="protein sequence ID" value="GIM45921.1"/>
    <property type="molecule type" value="Genomic_DNA"/>
</dbReference>
<feature type="transmembrane region" description="Helical" evidence="2">
    <location>
        <begin position="40"/>
        <end position="57"/>
    </location>
</feature>
<dbReference type="RefSeq" id="WP_282199081.1">
    <property type="nucleotide sequence ID" value="NZ_BOQE01000001.1"/>
</dbReference>
<feature type="transmembrane region" description="Helical" evidence="2">
    <location>
        <begin position="6"/>
        <end position="28"/>
    </location>
</feature>
<reference evidence="3" key="1">
    <citation type="journal article" date="2023" name="Int. J. Syst. Evol. Microbiol.">
        <title>Collibacillus ludicampi gen. nov., sp. nov., a new soil bacterium of the family Alicyclobacillaceae.</title>
        <authorList>
            <person name="Jojima T."/>
            <person name="Ioku Y."/>
            <person name="Fukuta Y."/>
            <person name="Shirasaka N."/>
            <person name="Matsumura Y."/>
            <person name="Mori M."/>
        </authorList>
    </citation>
    <scope>NUCLEOTIDE SEQUENCE</scope>
    <source>
        <strain evidence="3">TP075</strain>
    </source>
</reference>
<keyword evidence="4" id="KW-1185">Reference proteome</keyword>
<keyword evidence="2" id="KW-0472">Membrane</keyword>
<keyword evidence="2" id="KW-1133">Transmembrane helix</keyword>
<keyword evidence="2" id="KW-0812">Transmembrane</keyword>
<sequence>MHTFRWVIGIVLLIFGVLGSIGSIMAVIKPKNEQDKANSKSAIIGGLVIAAIGWFIIPSSSSTAVESTSSPSQQAAGPNSETKDIKDKSTQNEKNDAEKTAYSIGMNPEQFKVSFNQQAQAFGASFRINSLEIDEGPVQNSFKYMLNDHLGLVGSINKKDGSIRDVMLLGQGDGTLKSGLDILGGMGALIAATNPSLPPEERGQILKDLGITKGADLSNVDKSTVRNGLKYTLSSSKDIGIMFGVSNANDSGK</sequence>
<protein>
    <submittedName>
        <fullName evidence="3">Uncharacterized protein</fullName>
    </submittedName>
</protein>
<feature type="region of interest" description="Disordered" evidence="1">
    <location>
        <begin position="64"/>
        <end position="97"/>
    </location>
</feature>
<name>A0AAV4LDP2_9BACL</name>
<accession>A0AAV4LDP2</accession>
<proteinExistence type="predicted"/>
<comment type="caution">
    <text evidence="3">The sequence shown here is derived from an EMBL/GenBank/DDBJ whole genome shotgun (WGS) entry which is preliminary data.</text>
</comment>
<evidence type="ECO:0000313" key="3">
    <source>
        <dbReference type="EMBL" id="GIM45921.1"/>
    </source>
</evidence>
<organism evidence="3 4">
    <name type="scientific">Collibacillus ludicampi</name>
    <dbReference type="NCBI Taxonomy" id="2771369"/>
    <lineage>
        <taxon>Bacteria</taxon>
        <taxon>Bacillati</taxon>
        <taxon>Bacillota</taxon>
        <taxon>Bacilli</taxon>
        <taxon>Bacillales</taxon>
        <taxon>Alicyclobacillaceae</taxon>
        <taxon>Collibacillus</taxon>
    </lineage>
</organism>
<gene>
    <name evidence="3" type="ORF">DNHGIG_14700</name>
</gene>
<evidence type="ECO:0000313" key="4">
    <source>
        <dbReference type="Proteomes" id="UP001057291"/>
    </source>
</evidence>
<dbReference type="AlphaFoldDB" id="A0AAV4LDP2"/>
<evidence type="ECO:0000256" key="2">
    <source>
        <dbReference type="SAM" id="Phobius"/>
    </source>
</evidence>